<accession>A0A0G4PP36</accession>
<sequence>MAVKGGILSGPYTSFEDSIETEGYLFTRLRQLGIRSVFGVGNCNGLNAAYTTAGYARINGLSALITTLSVGELSDLSGIAGACTERPLLFILGRLLEISTITVLDASMTA</sequence>
<dbReference type="PANTHER" id="PTHR43452">
    <property type="entry name" value="PYRUVATE DECARBOXYLASE"/>
    <property type="match status" value="1"/>
</dbReference>
<dbReference type="Proteomes" id="UP000053732">
    <property type="component" value="Unassembled WGS sequence"/>
</dbReference>
<keyword evidence="5" id="KW-0460">Magnesium</keyword>
<dbReference type="GO" id="GO:0004737">
    <property type="term" value="F:pyruvate decarboxylase activity"/>
    <property type="evidence" value="ECO:0007669"/>
    <property type="project" value="TreeGrafter"/>
</dbReference>
<keyword evidence="7" id="KW-0456">Lyase</keyword>
<evidence type="ECO:0000256" key="2">
    <source>
        <dbReference type="ARBA" id="ARBA00007812"/>
    </source>
</evidence>
<comment type="similarity">
    <text evidence="2">Belongs to the TPP enzyme family.</text>
</comment>
<dbReference type="Gene3D" id="3.40.50.970">
    <property type="match status" value="1"/>
</dbReference>
<evidence type="ECO:0000313" key="8">
    <source>
        <dbReference type="EMBL" id="CRL28149.1"/>
    </source>
</evidence>
<proteinExistence type="inferred from homology"/>
<keyword evidence="3" id="KW-0479">Metal-binding</keyword>
<evidence type="ECO:0000313" key="9">
    <source>
        <dbReference type="Proteomes" id="UP000053732"/>
    </source>
</evidence>
<name>A0A0G4PP36_PENC3</name>
<dbReference type="InterPro" id="IPR029061">
    <property type="entry name" value="THDP-binding"/>
</dbReference>
<evidence type="ECO:0000256" key="6">
    <source>
        <dbReference type="ARBA" id="ARBA00023052"/>
    </source>
</evidence>
<evidence type="ECO:0000256" key="3">
    <source>
        <dbReference type="ARBA" id="ARBA00022723"/>
    </source>
</evidence>
<dbReference type="InterPro" id="IPR012110">
    <property type="entry name" value="PDC/IPDC-like"/>
</dbReference>
<dbReference type="GO" id="GO:0046872">
    <property type="term" value="F:metal ion binding"/>
    <property type="evidence" value="ECO:0007669"/>
    <property type="project" value="UniProtKB-KW"/>
</dbReference>
<protein>
    <submittedName>
        <fullName evidence="8">Str. FM013</fullName>
    </submittedName>
</protein>
<comment type="cofactor">
    <cofactor evidence="1">
        <name>thiamine diphosphate</name>
        <dbReference type="ChEBI" id="CHEBI:58937"/>
    </cofactor>
</comment>
<keyword evidence="9" id="KW-1185">Reference proteome</keyword>
<evidence type="ECO:0000256" key="4">
    <source>
        <dbReference type="ARBA" id="ARBA00022793"/>
    </source>
</evidence>
<gene>
    <name evidence="8" type="ORF">PCAMFM013_S026g000014</name>
</gene>
<evidence type="ECO:0000256" key="5">
    <source>
        <dbReference type="ARBA" id="ARBA00022842"/>
    </source>
</evidence>
<dbReference type="STRING" id="1429867.A0A0G4PP36"/>
<dbReference type="SUPFAM" id="SSF52518">
    <property type="entry name" value="Thiamin diphosphate-binding fold (THDP-binding)"/>
    <property type="match status" value="1"/>
</dbReference>
<dbReference type="AlphaFoldDB" id="A0A0G4PP36"/>
<evidence type="ECO:0000256" key="1">
    <source>
        <dbReference type="ARBA" id="ARBA00001964"/>
    </source>
</evidence>
<dbReference type="PANTHER" id="PTHR43452:SF30">
    <property type="entry name" value="PYRUVATE DECARBOXYLASE ISOZYME 1-RELATED"/>
    <property type="match status" value="1"/>
</dbReference>
<reference evidence="8 9" key="1">
    <citation type="journal article" date="2014" name="Nat. Commun.">
        <title>Multiple recent horizontal transfers of a large genomic region in cheese making fungi.</title>
        <authorList>
            <person name="Cheeseman K."/>
            <person name="Ropars J."/>
            <person name="Renault P."/>
            <person name="Dupont J."/>
            <person name="Gouzy J."/>
            <person name="Branca A."/>
            <person name="Abraham A.L."/>
            <person name="Ceppi M."/>
            <person name="Conseiller E."/>
            <person name="Debuchy R."/>
            <person name="Malagnac F."/>
            <person name="Goarin A."/>
            <person name="Silar P."/>
            <person name="Lacoste S."/>
            <person name="Sallet E."/>
            <person name="Bensimon A."/>
            <person name="Giraud T."/>
            <person name="Brygoo Y."/>
        </authorList>
    </citation>
    <scope>NUCLEOTIDE SEQUENCE [LARGE SCALE GENOMIC DNA]</scope>
    <source>
        <strain evidence="9">FM 013</strain>
    </source>
</reference>
<dbReference type="GO" id="GO:0005829">
    <property type="term" value="C:cytosol"/>
    <property type="evidence" value="ECO:0007669"/>
    <property type="project" value="TreeGrafter"/>
</dbReference>
<evidence type="ECO:0000256" key="7">
    <source>
        <dbReference type="ARBA" id="ARBA00023239"/>
    </source>
</evidence>
<keyword evidence="4" id="KW-0210">Decarboxylase</keyword>
<keyword evidence="6" id="KW-0786">Thiamine pyrophosphate</keyword>
<organism evidence="8 9">
    <name type="scientific">Penicillium camemberti (strain FM 013)</name>
    <dbReference type="NCBI Taxonomy" id="1429867"/>
    <lineage>
        <taxon>Eukaryota</taxon>
        <taxon>Fungi</taxon>
        <taxon>Dikarya</taxon>
        <taxon>Ascomycota</taxon>
        <taxon>Pezizomycotina</taxon>
        <taxon>Eurotiomycetes</taxon>
        <taxon>Eurotiomycetidae</taxon>
        <taxon>Eurotiales</taxon>
        <taxon>Aspergillaceae</taxon>
        <taxon>Penicillium</taxon>
    </lineage>
</organism>
<dbReference type="GO" id="GO:0000949">
    <property type="term" value="P:aromatic amino acid family catabolic process to alcohol via Ehrlich pathway"/>
    <property type="evidence" value="ECO:0007669"/>
    <property type="project" value="TreeGrafter"/>
</dbReference>
<dbReference type="EMBL" id="HG793159">
    <property type="protein sequence ID" value="CRL28149.1"/>
    <property type="molecule type" value="Genomic_DNA"/>
</dbReference>